<sequence length="165" mass="18464">MTNNNSNLGPKELGRHVIQHAKEYSVCVGCNACEIVCSLVHEGAAGQMLRRIFLERDTINLEDHTILTCQHCQDHPCYEACPKKDQAICIEADSGIVYINEADCIGCKKCYKACPYEPKRINYDTVSKKAKKCDLCRNREAGQACIEYCQVQCLALSEADLGREN</sequence>
<dbReference type="SUPFAM" id="SSF54862">
    <property type="entry name" value="4Fe-4S ferredoxins"/>
    <property type="match status" value="1"/>
</dbReference>
<dbReference type="InterPro" id="IPR017900">
    <property type="entry name" value="4Fe4S_Fe_S_CS"/>
</dbReference>
<protein>
    <submittedName>
        <fullName evidence="6">Tetrathionate reductase subunit B</fullName>
    </submittedName>
</protein>
<evidence type="ECO:0000313" key="6">
    <source>
        <dbReference type="EMBL" id="OFV72175.1"/>
    </source>
</evidence>
<dbReference type="Proteomes" id="UP000176244">
    <property type="component" value="Unassembled WGS sequence"/>
</dbReference>
<organism evidence="6 7">
    <name type="scientific">Acetobacterium wieringae</name>
    <dbReference type="NCBI Taxonomy" id="52694"/>
    <lineage>
        <taxon>Bacteria</taxon>
        <taxon>Bacillati</taxon>
        <taxon>Bacillota</taxon>
        <taxon>Clostridia</taxon>
        <taxon>Eubacteriales</taxon>
        <taxon>Eubacteriaceae</taxon>
        <taxon>Acetobacterium</taxon>
    </lineage>
</organism>
<dbReference type="Pfam" id="PF13247">
    <property type="entry name" value="Fer4_11"/>
    <property type="match status" value="1"/>
</dbReference>
<proteinExistence type="predicted"/>
<keyword evidence="4" id="KW-0411">Iron-sulfur</keyword>
<evidence type="ECO:0000256" key="3">
    <source>
        <dbReference type="ARBA" id="ARBA00023004"/>
    </source>
</evidence>
<dbReference type="GO" id="GO:0046872">
    <property type="term" value="F:metal ion binding"/>
    <property type="evidence" value="ECO:0007669"/>
    <property type="project" value="UniProtKB-KW"/>
</dbReference>
<accession>A0A1F2PMJ8</accession>
<reference evidence="6 7" key="1">
    <citation type="submission" date="2015-09" db="EMBL/GenBank/DDBJ databases">
        <title>Genome sequence of Acetobacterium wieringae DSM 1911.</title>
        <authorList>
            <person name="Poehlein A."/>
            <person name="Bengelsdorf F.R."/>
            <person name="Schiel-Bengelsdorf B."/>
            <person name="Duerre P."/>
            <person name="Daniel R."/>
        </authorList>
    </citation>
    <scope>NUCLEOTIDE SEQUENCE [LARGE SCALE GENOMIC DNA]</scope>
    <source>
        <strain evidence="6 7">DSM 1911</strain>
    </source>
</reference>
<dbReference type="InterPro" id="IPR050954">
    <property type="entry name" value="ET_IronSulfur_Cluster-Binding"/>
</dbReference>
<comment type="caution">
    <text evidence="6">The sequence shown here is derived from an EMBL/GenBank/DDBJ whole genome shotgun (WGS) entry which is preliminary data.</text>
</comment>
<dbReference type="RefSeq" id="WP_070369789.1">
    <property type="nucleotide sequence ID" value="NZ_LKEU01000012.1"/>
</dbReference>
<dbReference type="EMBL" id="LKEU01000012">
    <property type="protein sequence ID" value="OFV72175.1"/>
    <property type="molecule type" value="Genomic_DNA"/>
</dbReference>
<dbReference type="Gene3D" id="3.30.70.20">
    <property type="match status" value="1"/>
</dbReference>
<evidence type="ECO:0000256" key="2">
    <source>
        <dbReference type="ARBA" id="ARBA00022723"/>
    </source>
</evidence>
<evidence type="ECO:0000256" key="4">
    <source>
        <dbReference type="ARBA" id="ARBA00023014"/>
    </source>
</evidence>
<evidence type="ECO:0000256" key="1">
    <source>
        <dbReference type="ARBA" id="ARBA00022485"/>
    </source>
</evidence>
<keyword evidence="3" id="KW-0408">Iron</keyword>
<gene>
    <name evidence="6" type="primary">ttrB</name>
    <name evidence="6" type="ORF">ACWI_04250</name>
</gene>
<dbReference type="PANTHER" id="PTHR43177:SF9">
    <property type="entry name" value="PROTEIN NRFC"/>
    <property type="match status" value="1"/>
</dbReference>
<name>A0A1F2PMJ8_9FIRM</name>
<dbReference type="OrthoDB" id="9810688at2"/>
<dbReference type="GO" id="GO:0051539">
    <property type="term" value="F:4 iron, 4 sulfur cluster binding"/>
    <property type="evidence" value="ECO:0007669"/>
    <property type="project" value="UniProtKB-KW"/>
</dbReference>
<keyword evidence="1" id="KW-0004">4Fe-4S</keyword>
<dbReference type="PANTHER" id="PTHR43177">
    <property type="entry name" value="PROTEIN NRFC"/>
    <property type="match status" value="1"/>
</dbReference>
<feature type="domain" description="4Fe-4S ferredoxin-type" evidence="5">
    <location>
        <begin position="95"/>
        <end position="124"/>
    </location>
</feature>
<dbReference type="PROSITE" id="PS00198">
    <property type="entry name" value="4FE4S_FER_1"/>
    <property type="match status" value="1"/>
</dbReference>
<evidence type="ECO:0000259" key="5">
    <source>
        <dbReference type="PROSITE" id="PS51379"/>
    </source>
</evidence>
<dbReference type="PROSITE" id="PS51379">
    <property type="entry name" value="4FE4S_FER_2"/>
    <property type="match status" value="1"/>
</dbReference>
<dbReference type="AlphaFoldDB" id="A0A1F2PMJ8"/>
<keyword evidence="2" id="KW-0479">Metal-binding</keyword>
<dbReference type="STRING" id="52694.ACWI_04250"/>
<dbReference type="InterPro" id="IPR017896">
    <property type="entry name" value="4Fe4S_Fe-S-bd"/>
</dbReference>
<evidence type="ECO:0000313" key="7">
    <source>
        <dbReference type="Proteomes" id="UP000176244"/>
    </source>
</evidence>